<reference evidence="4" key="1">
    <citation type="journal article" date="2013" name="Proc. Natl. Acad. Sci. U.S.A.">
        <title>Improving the coverage of the cyanobacterial phylum using diversity-driven genome sequencing.</title>
        <authorList>
            <person name="Shih P.M."/>
            <person name="Wu D."/>
            <person name="Latifi A."/>
            <person name="Axen S.D."/>
            <person name="Fewer D.P."/>
            <person name="Talla E."/>
            <person name="Calteau A."/>
            <person name="Cai F."/>
            <person name="Tandeau de Marsac N."/>
            <person name="Rippka R."/>
            <person name="Herdman M."/>
            <person name="Sivonen K."/>
            <person name="Coursin T."/>
            <person name="Laurent T."/>
            <person name="Goodwin L."/>
            <person name="Nolan M."/>
            <person name="Davenport K.W."/>
            <person name="Han C.S."/>
            <person name="Rubin E.M."/>
            <person name="Eisen J.A."/>
            <person name="Woyke T."/>
            <person name="Gugger M."/>
            <person name="Kerfeld C.A."/>
        </authorList>
    </citation>
    <scope>NUCLEOTIDE SEQUENCE [LARGE SCALE GENOMIC DNA]</scope>
    <source>
        <strain evidence="4">ATCC 29371 / PCC 7437</strain>
    </source>
</reference>
<dbReference type="eggNOG" id="COG0438">
    <property type="taxonomic scope" value="Bacteria"/>
</dbReference>
<evidence type="ECO:0000313" key="4">
    <source>
        <dbReference type="Proteomes" id="UP000010473"/>
    </source>
</evidence>
<dbReference type="KEGG" id="scs:Sta7437_4165"/>
<evidence type="ECO:0000259" key="1">
    <source>
        <dbReference type="Pfam" id="PF00534"/>
    </source>
</evidence>
<dbReference type="CDD" id="cd03808">
    <property type="entry name" value="GT4_CapM-like"/>
    <property type="match status" value="1"/>
</dbReference>
<sequence>MKKLLIVATIPETLSCFLAPFVEHFRSQGWQVEGMAQDISANAQCLSIFDRVWDIKWSRNPLDPRNLVVAVPRIKEVVAQGNYDLIHVHTPVAAFVTRYALRNWRKSKQFKLIYTAHGFHFHSGGNPITNTIFLNLEKLAGKWTDYLIVINREDEAAAKKYQILPSEQIYYTPGIGVDTNFYNPDLISSQPITKVRQELGLTSEDKLFLAVAEFTPNKRHRDMLQALAKLNRSDVHLALAGDGLIQEELEQFTFQLGLQKQVHFLGFRTDVPVLIRAAVATLLTSKREGLPRSIMEALCLETPVIGTDIRGIRDLLSGGCGILVKVGDVDGLAKAMNWIIEHPQETAEMGKKGRIKMTEYDVRQIIDLYQNIYNQTTNQANNYQKNNQSMVLK</sequence>
<dbReference type="PANTHER" id="PTHR12526:SF630">
    <property type="entry name" value="GLYCOSYLTRANSFERASE"/>
    <property type="match status" value="1"/>
</dbReference>
<evidence type="ECO:0000259" key="2">
    <source>
        <dbReference type="Pfam" id="PF13439"/>
    </source>
</evidence>
<accession>K9Y123</accession>
<dbReference type="SUPFAM" id="SSF53756">
    <property type="entry name" value="UDP-Glycosyltransferase/glycogen phosphorylase"/>
    <property type="match status" value="1"/>
</dbReference>
<evidence type="ECO:0000313" key="3">
    <source>
        <dbReference type="EMBL" id="AFZ37642.1"/>
    </source>
</evidence>
<name>K9Y123_STAC7</name>
<dbReference type="OrthoDB" id="516698at2"/>
<protein>
    <submittedName>
        <fullName evidence="3">Glycosyl transferase group 1</fullName>
    </submittedName>
</protein>
<gene>
    <name evidence="3" type="ordered locus">Sta7437_4165</name>
</gene>
<dbReference type="PATRIC" id="fig|111780.3.peg.4317"/>
<dbReference type="Pfam" id="PF13439">
    <property type="entry name" value="Glyco_transf_4"/>
    <property type="match status" value="1"/>
</dbReference>
<dbReference type="Proteomes" id="UP000010473">
    <property type="component" value="Chromosome"/>
</dbReference>
<keyword evidence="4" id="KW-1185">Reference proteome</keyword>
<proteinExistence type="predicted"/>
<dbReference type="GO" id="GO:0016757">
    <property type="term" value="F:glycosyltransferase activity"/>
    <property type="evidence" value="ECO:0007669"/>
    <property type="project" value="InterPro"/>
</dbReference>
<dbReference type="STRING" id="111780.Sta7437_4165"/>
<organism evidence="3 4">
    <name type="scientific">Stanieria cyanosphaera (strain ATCC 29371 / PCC 7437)</name>
    <dbReference type="NCBI Taxonomy" id="111780"/>
    <lineage>
        <taxon>Bacteria</taxon>
        <taxon>Bacillati</taxon>
        <taxon>Cyanobacteriota</taxon>
        <taxon>Cyanophyceae</taxon>
        <taxon>Pleurocapsales</taxon>
        <taxon>Dermocarpellaceae</taxon>
        <taxon>Stanieria</taxon>
    </lineage>
</organism>
<dbReference type="HOGENOM" id="CLU_009583_0_1_3"/>
<dbReference type="EMBL" id="CP003653">
    <property type="protein sequence ID" value="AFZ37642.1"/>
    <property type="molecule type" value="Genomic_DNA"/>
</dbReference>
<dbReference type="InterPro" id="IPR028098">
    <property type="entry name" value="Glyco_trans_4-like_N"/>
</dbReference>
<keyword evidence="3" id="KW-0808">Transferase</keyword>
<feature type="domain" description="Glycosyl transferase family 1" evidence="1">
    <location>
        <begin position="193"/>
        <end position="354"/>
    </location>
</feature>
<dbReference type="Pfam" id="PF00534">
    <property type="entry name" value="Glycos_transf_1"/>
    <property type="match status" value="1"/>
</dbReference>
<dbReference type="InterPro" id="IPR001296">
    <property type="entry name" value="Glyco_trans_1"/>
</dbReference>
<dbReference type="Gene3D" id="3.40.50.2000">
    <property type="entry name" value="Glycogen Phosphorylase B"/>
    <property type="match status" value="2"/>
</dbReference>
<dbReference type="AlphaFoldDB" id="K9Y123"/>
<dbReference type="RefSeq" id="WP_015195296.1">
    <property type="nucleotide sequence ID" value="NC_019748.1"/>
</dbReference>
<feature type="domain" description="Glycosyltransferase subfamily 4-like N-terminal" evidence="2">
    <location>
        <begin position="22"/>
        <end position="173"/>
    </location>
</feature>
<dbReference type="PANTHER" id="PTHR12526">
    <property type="entry name" value="GLYCOSYLTRANSFERASE"/>
    <property type="match status" value="1"/>
</dbReference>